<reference evidence="2 3" key="1">
    <citation type="submission" date="2024-06" db="EMBL/GenBank/DDBJ databases">
        <title>The Natural Products Discovery Center: Release of the First 8490 Sequenced Strains for Exploring Actinobacteria Biosynthetic Diversity.</title>
        <authorList>
            <person name="Kalkreuter E."/>
            <person name="Kautsar S.A."/>
            <person name="Yang D."/>
            <person name="Bader C.D."/>
            <person name="Teijaro C.N."/>
            <person name="Fluegel L."/>
            <person name="Davis C.M."/>
            <person name="Simpson J.R."/>
            <person name="Lauterbach L."/>
            <person name="Steele A.D."/>
            <person name="Gui C."/>
            <person name="Meng S."/>
            <person name="Li G."/>
            <person name="Viehrig K."/>
            <person name="Ye F."/>
            <person name="Su P."/>
            <person name="Kiefer A.F."/>
            <person name="Nichols A."/>
            <person name="Cepeda A.J."/>
            <person name="Yan W."/>
            <person name="Fan B."/>
            <person name="Jiang Y."/>
            <person name="Adhikari A."/>
            <person name="Zheng C.-J."/>
            <person name="Schuster L."/>
            <person name="Cowan T.M."/>
            <person name="Smanski M.J."/>
            <person name="Chevrette M.G."/>
            <person name="De Carvalho L.P.S."/>
            <person name="Shen B."/>
        </authorList>
    </citation>
    <scope>NUCLEOTIDE SEQUENCE [LARGE SCALE GENOMIC DNA]</scope>
    <source>
        <strain evidence="2 3">NPDC045705</strain>
    </source>
</reference>
<proteinExistence type="predicted"/>
<feature type="compositionally biased region" description="Basic and acidic residues" evidence="1">
    <location>
        <begin position="48"/>
        <end position="60"/>
    </location>
</feature>
<dbReference type="RefSeq" id="WP_359202655.1">
    <property type="nucleotide sequence ID" value="NZ_JBEZAM010000001.1"/>
</dbReference>
<dbReference type="Proteomes" id="UP001551210">
    <property type="component" value="Unassembled WGS sequence"/>
</dbReference>
<keyword evidence="3" id="KW-1185">Reference proteome</keyword>
<evidence type="ECO:0000313" key="2">
    <source>
        <dbReference type="EMBL" id="MEU7291651.1"/>
    </source>
</evidence>
<protein>
    <recommendedName>
        <fullName evidence="4">Secreted protein</fullName>
    </recommendedName>
</protein>
<name>A0ABV3CPZ2_STREX</name>
<evidence type="ECO:0000256" key="1">
    <source>
        <dbReference type="SAM" id="MobiDB-lite"/>
    </source>
</evidence>
<accession>A0ABV3CPZ2</accession>
<sequence length="71" mass="7640">MRKLNPTALPLGTLTTLTHAPLAVVPLTVTPLTTAGTTPLAAAPRPLRELPRTGRREAPARARIHAPRRTY</sequence>
<dbReference type="EMBL" id="JBEZAM010000001">
    <property type="protein sequence ID" value="MEU7291651.1"/>
    <property type="molecule type" value="Genomic_DNA"/>
</dbReference>
<evidence type="ECO:0000313" key="3">
    <source>
        <dbReference type="Proteomes" id="UP001551210"/>
    </source>
</evidence>
<evidence type="ECO:0008006" key="4">
    <source>
        <dbReference type="Google" id="ProtNLM"/>
    </source>
</evidence>
<comment type="caution">
    <text evidence="2">The sequence shown here is derived from an EMBL/GenBank/DDBJ whole genome shotgun (WGS) entry which is preliminary data.</text>
</comment>
<feature type="region of interest" description="Disordered" evidence="1">
    <location>
        <begin position="48"/>
        <end position="71"/>
    </location>
</feature>
<organism evidence="2 3">
    <name type="scientific">Streptomyces exfoliatus</name>
    <name type="common">Streptomyces hydrogenans</name>
    <dbReference type="NCBI Taxonomy" id="1905"/>
    <lineage>
        <taxon>Bacteria</taxon>
        <taxon>Bacillati</taxon>
        <taxon>Actinomycetota</taxon>
        <taxon>Actinomycetes</taxon>
        <taxon>Kitasatosporales</taxon>
        <taxon>Streptomycetaceae</taxon>
        <taxon>Streptomyces</taxon>
    </lineage>
</organism>
<feature type="compositionally biased region" description="Basic residues" evidence="1">
    <location>
        <begin position="62"/>
        <end position="71"/>
    </location>
</feature>
<gene>
    <name evidence="2" type="ORF">AB0A76_00360</name>
</gene>